<comment type="caution">
    <text evidence="3">The sequence shown here is derived from an EMBL/GenBank/DDBJ whole genome shotgun (WGS) entry which is preliminary data.</text>
</comment>
<sequence>MSSTVLNYAIVNVFAETAWGGNPLAIVPNADALDSTTMQLIARQFNLSETVFISHADTDAARLRIFTPDHEMPFAGHPTIGAAWWLHTHHHLPDTFSLSTQAKTVQITHDDGIYRLQISGYESQPPSLSNEGLADALNISMADLGAPARWMNSGTWQLVVPLNSAEAVHRVRPQLAALVDDTVSAAHLNVYVWHEVDNQVTSRYFFNIDNAVLEDPGTGSACCNLGAWAHEAGRAPLAWHITQAESINRPNHLYLEVNHTGDITVGGRVMPFSTGQLNLP</sequence>
<feature type="active site" evidence="2">
    <location>
        <position position="49"/>
    </location>
</feature>
<dbReference type="SUPFAM" id="SSF54506">
    <property type="entry name" value="Diaminopimelate epimerase-like"/>
    <property type="match status" value="1"/>
</dbReference>
<reference evidence="3 4" key="1">
    <citation type="submission" date="2019-03" db="EMBL/GenBank/DDBJ databases">
        <title>Genomic Encyclopedia of Type Strains, Phase IV (KMG-IV): sequencing the most valuable type-strain genomes for metagenomic binning, comparative biology and taxonomic classification.</title>
        <authorList>
            <person name="Goeker M."/>
        </authorList>
    </citation>
    <scope>NUCLEOTIDE SEQUENCE [LARGE SCALE GENOMIC DNA]</scope>
    <source>
        <strain evidence="3 4">DSM 102852</strain>
    </source>
</reference>
<accession>A0A4R6Y992</accession>
<dbReference type="GO" id="GO:0016853">
    <property type="term" value="F:isomerase activity"/>
    <property type="evidence" value="ECO:0007669"/>
    <property type="project" value="TreeGrafter"/>
</dbReference>
<evidence type="ECO:0000313" key="3">
    <source>
        <dbReference type="EMBL" id="TDR31998.1"/>
    </source>
</evidence>
<keyword evidence="4" id="KW-1185">Reference proteome</keyword>
<dbReference type="Gene3D" id="3.10.310.10">
    <property type="entry name" value="Diaminopimelate Epimerase, Chain A, domain 1"/>
    <property type="match status" value="2"/>
</dbReference>
<dbReference type="OrthoDB" id="9788221at2"/>
<organism evidence="3 4">
    <name type="scientific">Hydromonas duriensis</name>
    <dbReference type="NCBI Taxonomy" id="1527608"/>
    <lineage>
        <taxon>Bacteria</taxon>
        <taxon>Pseudomonadati</taxon>
        <taxon>Pseudomonadota</taxon>
        <taxon>Betaproteobacteria</taxon>
        <taxon>Burkholderiales</taxon>
        <taxon>Burkholderiaceae</taxon>
        <taxon>Hydromonas</taxon>
    </lineage>
</organism>
<dbReference type="PANTHER" id="PTHR13774">
    <property type="entry name" value="PHENAZINE BIOSYNTHESIS PROTEIN"/>
    <property type="match status" value="1"/>
</dbReference>
<gene>
    <name evidence="3" type="ORF">DFR44_10661</name>
</gene>
<evidence type="ECO:0000256" key="2">
    <source>
        <dbReference type="PIRSR" id="PIRSR016184-1"/>
    </source>
</evidence>
<comment type="similarity">
    <text evidence="1">Belongs to the PhzF family.</text>
</comment>
<dbReference type="EMBL" id="SNZE01000006">
    <property type="protein sequence ID" value="TDR31998.1"/>
    <property type="molecule type" value="Genomic_DNA"/>
</dbReference>
<dbReference type="AlphaFoldDB" id="A0A4R6Y992"/>
<evidence type="ECO:0000256" key="1">
    <source>
        <dbReference type="ARBA" id="ARBA00008270"/>
    </source>
</evidence>
<dbReference type="RefSeq" id="WP_133619437.1">
    <property type="nucleotide sequence ID" value="NZ_SNZE01000006.1"/>
</dbReference>
<dbReference type="GO" id="GO:0005737">
    <property type="term" value="C:cytoplasm"/>
    <property type="evidence" value="ECO:0007669"/>
    <property type="project" value="TreeGrafter"/>
</dbReference>
<dbReference type="Pfam" id="PF02567">
    <property type="entry name" value="PhzC-PhzF"/>
    <property type="match status" value="1"/>
</dbReference>
<dbReference type="PIRSF" id="PIRSF016184">
    <property type="entry name" value="PhzC_PhzF"/>
    <property type="match status" value="1"/>
</dbReference>
<dbReference type="PANTHER" id="PTHR13774:SF32">
    <property type="entry name" value="ANTISENSE-ENHANCING SEQUENCE 1"/>
    <property type="match status" value="1"/>
</dbReference>
<name>A0A4R6Y992_9BURK</name>
<evidence type="ECO:0000313" key="4">
    <source>
        <dbReference type="Proteomes" id="UP000294480"/>
    </source>
</evidence>
<protein>
    <submittedName>
        <fullName evidence="3">PhzF family phenazine biosynthesis protein</fullName>
    </submittedName>
</protein>
<dbReference type="InterPro" id="IPR003719">
    <property type="entry name" value="Phenazine_PhzF-like"/>
</dbReference>
<proteinExistence type="inferred from homology"/>
<dbReference type="NCBIfam" id="TIGR00654">
    <property type="entry name" value="PhzF_family"/>
    <property type="match status" value="1"/>
</dbReference>
<dbReference type="Proteomes" id="UP000294480">
    <property type="component" value="Unassembled WGS sequence"/>
</dbReference>